<evidence type="ECO:0000256" key="3">
    <source>
        <dbReference type="SAM" id="Phobius"/>
    </source>
</evidence>
<dbReference type="SUPFAM" id="SSF55073">
    <property type="entry name" value="Nucleotide cyclase"/>
    <property type="match status" value="1"/>
</dbReference>
<dbReference type="GO" id="GO:0052621">
    <property type="term" value="F:diguanylate cyclase activity"/>
    <property type="evidence" value="ECO:0007669"/>
    <property type="project" value="UniProtKB-EC"/>
</dbReference>
<evidence type="ECO:0000256" key="1">
    <source>
        <dbReference type="ARBA" id="ARBA00012528"/>
    </source>
</evidence>
<accession>A0A841M111</accession>
<keyword evidence="6" id="KW-1185">Reference proteome</keyword>
<keyword evidence="3" id="KW-1133">Transmembrane helix</keyword>
<keyword evidence="3" id="KW-0472">Membrane</keyword>
<dbReference type="EMBL" id="JACIIU010000002">
    <property type="protein sequence ID" value="MBB6260061.1"/>
    <property type="molecule type" value="Genomic_DNA"/>
</dbReference>
<dbReference type="RefSeq" id="WP_184219749.1">
    <property type="nucleotide sequence ID" value="NZ_JACIIU010000002.1"/>
</dbReference>
<protein>
    <recommendedName>
        <fullName evidence="1">diguanylate cyclase</fullName>
        <ecNumber evidence="1">2.7.7.65</ecNumber>
    </recommendedName>
</protein>
<dbReference type="AlphaFoldDB" id="A0A841M111"/>
<dbReference type="EC" id="2.7.7.65" evidence="1"/>
<dbReference type="Proteomes" id="UP000555393">
    <property type="component" value="Unassembled WGS sequence"/>
</dbReference>
<dbReference type="Gene3D" id="3.30.70.270">
    <property type="match status" value="1"/>
</dbReference>
<evidence type="ECO:0000313" key="5">
    <source>
        <dbReference type="EMBL" id="MBB6260061.1"/>
    </source>
</evidence>
<dbReference type="InterPro" id="IPR000160">
    <property type="entry name" value="GGDEF_dom"/>
</dbReference>
<name>A0A841M111_9HYPH</name>
<dbReference type="FunFam" id="3.30.70.270:FF:000001">
    <property type="entry name" value="Diguanylate cyclase domain protein"/>
    <property type="match status" value="1"/>
</dbReference>
<dbReference type="InterPro" id="IPR029787">
    <property type="entry name" value="Nucleotide_cyclase"/>
</dbReference>
<feature type="transmembrane region" description="Helical" evidence="3">
    <location>
        <begin position="9"/>
        <end position="30"/>
    </location>
</feature>
<feature type="domain" description="GGDEF" evidence="4">
    <location>
        <begin position="108"/>
        <end position="241"/>
    </location>
</feature>
<dbReference type="CDD" id="cd01949">
    <property type="entry name" value="GGDEF"/>
    <property type="match status" value="1"/>
</dbReference>
<proteinExistence type="predicted"/>
<evidence type="ECO:0000256" key="2">
    <source>
        <dbReference type="ARBA" id="ARBA00034247"/>
    </source>
</evidence>
<dbReference type="SMART" id="SM00267">
    <property type="entry name" value="GGDEF"/>
    <property type="match status" value="1"/>
</dbReference>
<feature type="transmembrane region" description="Helical" evidence="3">
    <location>
        <begin position="36"/>
        <end position="58"/>
    </location>
</feature>
<gene>
    <name evidence="5" type="ORF">FHS77_000585</name>
</gene>
<keyword evidence="3" id="KW-0812">Transmembrane</keyword>
<dbReference type="PANTHER" id="PTHR45138:SF9">
    <property type="entry name" value="DIGUANYLATE CYCLASE DGCM-RELATED"/>
    <property type="match status" value="1"/>
</dbReference>
<dbReference type="InterPro" id="IPR043128">
    <property type="entry name" value="Rev_trsase/Diguanyl_cyclase"/>
</dbReference>
<dbReference type="PANTHER" id="PTHR45138">
    <property type="entry name" value="REGULATORY COMPONENTS OF SENSORY TRANSDUCTION SYSTEM"/>
    <property type="match status" value="1"/>
</dbReference>
<evidence type="ECO:0000313" key="6">
    <source>
        <dbReference type="Proteomes" id="UP000555393"/>
    </source>
</evidence>
<dbReference type="Pfam" id="PF00990">
    <property type="entry name" value="GGDEF"/>
    <property type="match status" value="1"/>
</dbReference>
<dbReference type="InterPro" id="IPR050469">
    <property type="entry name" value="Diguanylate_Cyclase"/>
</dbReference>
<comment type="caution">
    <text evidence="5">The sequence shown here is derived from an EMBL/GenBank/DDBJ whole genome shotgun (WGS) entry which is preliminary data.</text>
</comment>
<dbReference type="PROSITE" id="PS50887">
    <property type="entry name" value="GGDEF"/>
    <property type="match status" value="1"/>
</dbReference>
<dbReference type="NCBIfam" id="TIGR00254">
    <property type="entry name" value="GGDEF"/>
    <property type="match status" value="1"/>
</dbReference>
<sequence>MKYTLFKTAIATFIVTLLSVLVTWLVAVIIGNPISVTALTLSAILPILTAFPSLYILFSKFQNLAEQHHLLEVAHAELQARAKIDHMTGLLNRESLFEAIKIARSRIETGALLMIDADHFKAINDNHGHAAGDRALKLIAFAIESVTRKGDLVGRIGGEEFCVFLPNASADTAKRVSERIRSEVETTPFHSIDGSQQPLTISIGATTAPKNETNSQIMSRADRGLYTAKQRGRNCVVLINESEPDTQLVTHIRHKSA</sequence>
<reference evidence="5 6" key="1">
    <citation type="submission" date="2020-08" db="EMBL/GenBank/DDBJ databases">
        <title>Genomic Encyclopedia of Type Strains, Phase IV (KMG-IV): sequencing the most valuable type-strain genomes for metagenomic binning, comparative biology and taxonomic classification.</title>
        <authorList>
            <person name="Goeker M."/>
        </authorList>
    </citation>
    <scope>NUCLEOTIDE SEQUENCE [LARGE SCALE GENOMIC DNA]</scope>
    <source>
        <strain evidence="5 6">DSM 22336</strain>
    </source>
</reference>
<organism evidence="5 6">
    <name type="scientific">Paenochrobactrum gallinarii</name>
    <dbReference type="NCBI Taxonomy" id="643673"/>
    <lineage>
        <taxon>Bacteria</taxon>
        <taxon>Pseudomonadati</taxon>
        <taxon>Pseudomonadota</taxon>
        <taxon>Alphaproteobacteria</taxon>
        <taxon>Hyphomicrobiales</taxon>
        <taxon>Brucellaceae</taxon>
        <taxon>Paenochrobactrum</taxon>
    </lineage>
</organism>
<evidence type="ECO:0000259" key="4">
    <source>
        <dbReference type="PROSITE" id="PS50887"/>
    </source>
</evidence>
<comment type="catalytic activity">
    <reaction evidence="2">
        <text>2 GTP = 3',3'-c-di-GMP + 2 diphosphate</text>
        <dbReference type="Rhea" id="RHEA:24898"/>
        <dbReference type="ChEBI" id="CHEBI:33019"/>
        <dbReference type="ChEBI" id="CHEBI:37565"/>
        <dbReference type="ChEBI" id="CHEBI:58805"/>
        <dbReference type="EC" id="2.7.7.65"/>
    </reaction>
</comment>